<organism evidence="3">
    <name type="scientific">Alexandrium catenella</name>
    <name type="common">Red tide dinoflagellate</name>
    <name type="synonym">Gonyaulax catenella</name>
    <dbReference type="NCBI Taxonomy" id="2925"/>
    <lineage>
        <taxon>Eukaryota</taxon>
        <taxon>Sar</taxon>
        <taxon>Alveolata</taxon>
        <taxon>Dinophyceae</taxon>
        <taxon>Gonyaulacales</taxon>
        <taxon>Pyrocystaceae</taxon>
        <taxon>Alexandrium</taxon>
    </lineage>
</organism>
<dbReference type="SUPFAM" id="SSF47769">
    <property type="entry name" value="SAM/Pointed domain"/>
    <property type="match status" value="1"/>
</dbReference>
<evidence type="ECO:0000313" key="3">
    <source>
        <dbReference type="EMBL" id="CAD9188811.1"/>
    </source>
</evidence>
<dbReference type="Pfam" id="PF07647">
    <property type="entry name" value="SAM_2"/>
    <property type="match status" value="1"/>
</dbReference>
<feature type="compositionally biased region" description="Low complexity" evidence="1">
    <location>
        <begin position="407"/>
        <end position="421"/>
    </location>
</feature>
<feature type="compositionally biased region" description="Pro residues" evidence="1">
    <location>
        <begin position="440"/>
        <end position="457"/>
    </location>
</feature>
<sequence length="586" mass="61060">MPAHYRLSNGSVQRLGRYSICEKYDSDWKGLGDSEEIDEKDLTLDADGHCASEAESEECDCGLDGRALEGLETAPPQLVDWGPEHVASWALSLGLPPETASQLQQNGVGGDKLQCLTAVDFMSMGIDKMGQLRRLLESRQELADRSPHDRENLPPHPFGDNLDLNFEALKDPSEAGPPLHQQLDLTGYPCDVPTPLTLTSRTRLASPRTPRNTIPRPEEYDDCIATRLDTAVVVPDIGDDSFEGLQEEEPQATRTLAASVPVPAPGVPFPVTTAIATPASTCAAPRVAVASPQRGVVIGALPGHRVSNSTTVTGSPTCKTARVVITTQCYSPQKTGHIHFEAHSPPSTTHRVERAAASPPACGSRSPGCKETVVVSRSPTAAVSTPGGSRSNTAQYVAACTPGRAAAAGGGSLVVSAPSGSQSPRTAARGTSVVIQPAAPRAPPLSWSPPAPGPAPAPGQRAARSPTTQSWAPPVMASPHRVRGGRGTRGAAQDTGLDRISEQSPPPMARAASPFSRVVKSPWAHRSPSTPGRAAMVRSPVLSPTPPAANGTQPAASGSGHSVTVSGSGLPDGRIQWQAGLPRCSV</sequence>
<dbReference type="InterPro" id="IPR013761">
    <property type="entry name" value="SAM/pointed_sf"/>
</dbReference>
<dbReference type="AlphaFoldDB" id="A0A7S1SAM3"/>
<protein>
    <recommendedName>
        <fullName evidence="2">SAM domain-containing protein</fullName>
    </recommendedName>
</protein>
<accession>A0A7S1SAM3</accession>
<proteinExistence type="predicted"/>
<gene>
    <name evidence="3" type="ORF">ACAT0790_LOCUS65585</name>
</gene>
<evidence type="ECO:0000259" key="2">
    <source>
        <dbReference type="PROSITE" id="PS50105"/>
    </source>
</evidence>
<dbReference type="SMART" id="SM00454">
    <property type="entry name" value="SAM"/>
    <property type="match status" value="1"/>
</dbReference>
<evidence type="ECO:0000256" key="1">
    <source>
        <dbReference type="SAM" id="MobiDB-lite"/>
    </source>
</evidence>
<feature type="compositionally biased region" description="Low complexity" evidence="1">
    <location>
        <begin position="557"/>
        <end position="569"/>
    </location>
</feature>
<feature type="region of interest" description="Disordered" evidence="1">
    <location>
        <begin position="407"/>
        <end position="586"/>
    </location>
</feature>
<reference evidence="3" key="1">
    <citation type="submission" date="2021-01" db="EMBL/GenBank/DDBJ databases">
        <authorList>
            <person name="Corre E."/>
            <person name="Pelletier E."/>
            <person name="Niang G."/>
            <person name="Scheremetjew M."/>
            <person name="Finn R."/>
            <person name="Kale V."/>
            <person name="Holt S."/>
            <person name="Cochrane G."/>
            <person name="Meng A."/>
            <person name="Brown T."/>
            <person name="Cohen L."/>
        </authorList>
    </citation>
    <scope>NUCLEOTIDE SEQUENCE</scope>
    <source>
        <strain evidence="3">OF101</strain>
    </source>
</reference>
<dbReference type="InterPro" id="IPR001660">
    <property type="entry name" value="SAM"/>
</dbReference>
<name>A0A7S1SAM3_ALECA</name>
<dbReference type="PROSITE" id="PS50105">
    <property type="entry name" value="SAM_DOMAIN"/>
    <property type="match status" value="1"/>
</dbReference>
<dbReference type="EMBL" id="HBGE01110020">
    <property type="protein sequence ID" value="CAD9188811.1"/>
    <property type="molecule type" value="Transcribed_RNA"/>
</dbReference>
<feature type="domain" description="SAM" evidence="2">
    <location>
        <begin position="81"/>
        <end position="145"/>
    </location>
</feature>
<dbReference type="Gene3D" id="1.10.150.50">
    <property type="entry name" value="Transcription Factor, Ets-1"/>
    <property type="match status" value="1"/>
</dbReference>